<comment type="caution">
    <text evidence="5">The sequence shown here is derived from an EMBL/GenBank/DDBJ whole genome shotgun (WGS) entry which is preliminary data.</text>
</comment>
<dbReference type="Pfam" id="PF01872">
    <property type="entry name" value="RibD_C"/>
    <property type="match status" value="1"/>
</dbReference>
<organism evidence="5 6">
    <name type="scientific">Actinobacteria bacterium BACL2 MAG-120820-bin50</name>
    <dbReference type="NCBI Taxonomy" id="1655570"/>
    <lineage>
        <taxon>Bacteria</taxon>
        <taxon>Bacillati</taxon>
        <taxon>Actinomycetota</taxon>
        <taxon>Actinomycetes</taxon>
        <taxon>Actinomycetes incertae sedis</taxon>
        <taxon>ac1 cluster</taxon>
    </lineage>
</organism>
<dbReference type="Proteomes" id="UP000053054">
    <property type="component" value="Unassembled WGS sequence"/>
</dbReference>
<feature type="domain" description="Bacterial bifunctional deaminase-reductase C-terminal" evidence="4">
    <location>
        <begin position="50"/>
        <end position="243"/>
    </location>
</feature>
<accession>A0A0R2QT65</accession>
<dbReference type="EMBL" id="LIAU01000163">
    <property type="protein sequence ID" value="KRO52187.1"/>
    <property type="molecule type" value="Genomic_DNA"/>
</dbReference>
<keyword evidence="2" id="KW-0521">NADP</keyword>
<keyword evidence="3" id="KW-0560">Oxidoreductase</keyword>
<dbReference type="InterPro" id="IPR050765">
    <property type="entry name" value="Riboflavin_Biosynth_HTPR"/>
</dbReference>
<reference evidence="5 6" key="1">
    <citation type="submission" date="2015-10" db="EMBL/GenBank/DDBJ databases">
        <title>Metagenome-Assembled Genomes uncover a global brackish microbiome.</title>
        <authorList>
            <person name="Hugerth L.W."/>
            <person name="Larsson J."/>
            <person name="Alneberg J."/>
            <person name="Lindh M.V."/>
            <person name="Legrand C."/>
            <person name="Pinhassi J."/>
            <person name="Andersson A.F."/>
        </authorList>
    </citation>
    <scope>NUCLEOTIDE SEQUENCE [LARGE SCALE GENOMIC DNA]</scope>
    <source>
        <strain evidence="5">BACL2 MAG-120820-bin50</strain>
    </source>
</reference>
<evidence type="ECO:0000256" key="1">
    <source>
        <dbReference type="ARBA" id="ARBA00005104"/>
    </source>
</evidence>
<dbReference type="SUPFAM" id="SSF53597">
    <property type="entry name" value="Dihydrofolate reductase-like"/>
    <property type="match status" value="1"/>
</dbReference>
<dbReference type="Gene3D" id="3.40.430.10">
    <property type="entry name" value="Dihydrofolate Reductase, subunit A"/>
    <property type="match status" value="1"/>
</dbReference>
<gene>
    <name evidence="5" type="ORF">ABR62_03085</name>
</gene>
<name>A0A0R2QT65_9ACTN</name>
<dbReference type="InterPro" id="IPR002734">
    <property type="entry name" value="RibDG_C"/>
</dbReference>
<evidence type="ECO:0000313" key="6">
    <source>
        <dbReference type="Proteomes" id="UP000053054"/>
    </source>
</evidence>
<dbReference type="GO" id="GO:0009231">
    <property type="term" value="P:riboflavin biosynthetic process"/>
    <property type="evidence" value="ECO:0007669"/>
    <property type="project" value="InterPro"/>
</dbReference>
<sequence length="280" mass="31473">MIFKGPGSRFELLFEDQSPLASCNGLPAELRDIYGGDWLIPSKEQYRYSNFVVSHDGKASFSVPHHEGGGDISGFNRHDQWVMALTRSRADAVTVGANTLRSEPEHKWTSQFIFPDESQGFAQLREAESRKRFPLQVVVTRSGEINSDAAIFKDSELEVIVATTISGSERVKKLKSENLQVLELGTNDVDLELMHKVLFDDFGVKTILCEGGPKFYSAQILARQIHEEFLTISPLIVGSTKDIYRPGLIDGDALEPGNSYRANIQSLRRKENMLFLRSRY</sequence>
<evidence type="ECO:0000256" key="3">
    <source>
        <dbReference type="ARBA" id="ARBA00023002"/>
    </source>
</evidence>
<dbReference type="AlphaFoldDB" id="A0A0R2QT65"/>
<comment type="pathway">
    <text evidence="1">Cofactor biosynthesis; riboflavin biosynthesis.</text>
</comment>
<protein>
    <recommendedName>
        <fullName evidence="4">Bacterial bifunctional deaminase-reductase C-terminal domain-containing protein</fullName>
    </recommendedName>
</protein>
<proteinExistence type="predicted"/>
<evidence type="ECO:0000256" key="2">
    <source>
        <dbReference type="ARBA" id="ARBA00022857"/>
    </source>
</evidence>
<dbReference type="InterPro" id="IPR024072">
    <property type="entry name" value="DHFR-like_dom_sf"/>
</dbReference>
<evidence type="ECO:0000259" key="4">
    <source>
        <dbReference type="Pfam" id="PF01872"/>
    </source>
</evidence>
<dbReference type="GO" id="GO:0008703">
    <property type="term" value="F:5-amino-6-(5-phosphoribosylamino)uracil reductase activity"/>
    <property type="evidence" value="ECO:0007669"/>
    <property type="project" value="InterPro"/>
</dbReference>
<dbReference type="PANTHER" id="PTHR38011:SF7">
    <property type="entry name" value="2,5-DIAMINO-6-RIBOSYLAMINO-4(3H)-PYRIMIDINONE 5'-PHOSPHATE REDUCTASE"/>
    <property type="match status" value="1"/>
</dbReference>
<evidence type="ECO:0000313" key="5">
    <source>
        <dbReference type="EMBL" id="KRO52187.1"/>
    </source>
</evidence>
<dbReference type="PANTHER" id="PTHR38011">
    <property type="entry name" value="DIHYDROFOLATE REDUCTASE FAMILY PROTEIN (AFU_ORTHOLOGUE AFUA_8G06820)"/>
    <property type="match status" value="1"/>
</dbReference>